<dbReference type="STRING" id="190192.MK0966"/>
<organism evidence="1 2">
    <name type="scientific">Methanopyrus kandleri (strain AV19 / DSM 6324 / JCM 9639 / NBRC 100938)</name>
    <dbReference type="NCBI Taxonomy" id="190192"/>
    <lineage>
        <taxon>Archaea</taxon>
        <taxon>Methanobacteriati</taxon>
        <taxon>Methanobacteriota</taxon>
        <taxon>Methanomada group</taxon>
        <taxon>Methanopyri</taxon>
        <taxon>Methanopyrales</taxon>
        <taxon>Methanopyraceae</taxon>
        <taxon>Methanopyrus</taxon>
    </lineage>
</organism>
<evidence type="ECO:0000313" key="1">
    <source>
        <dbReference type="EMBL" id="AAM02179.1"/>
    </source>
</evidence>
<dbReference type="InterPro" id="IPR012340">
    <property type="entry name" value="NA-bd_OB-fold"/>
</dbReference>
<evidence type="ECO:0000313" key="2">
    <source>
        <dbReference type="Proteomes" id="UP000001826"/>
    </source>
</evidence>
<dbReference type="KEGG" id="mka:MK0966"/>
<accession>Q8TWR6</accession>
<proteinExistence type="predicted"/>
<dbReference type="Proteomes" id="UP000001826">
    <property type="component" value="Chromosome"/>
</dbReference>
<dbReference type="HOGENOM" id="CLU_1232776_0_0_2"/>
<dbReference type="AlphaFoldDB" id="Q8TWR6"/>
<name>Q8TWR6_METKA</name>
<dbReference type="Gene3D" id="2.40.50.140">
    <property type="entry name" value="Nucleic acid-binding proteins"/>
    <property type="match status" value="1"/>
</dbReference>
<protein>
    <submittedName>
        <fullName evidence="1">Uncharacterized protein conserved in archaea</fullName>
    </submittedName>
</protein>
<gene>
    <name evidence="1" type="ordered locus">MK0966</name>
</gene>
<dbReference type="PaxDb" id="190192-MK0966"/>
<reference evidence="1 2" key="1">
    <citation type="journal article" date="2002" name="Proc. Natl. Acad. Sci. U.S.A.">
        <title>The complete genome of hyperthermophile Methanopyrus kandleri AV19 and monophyly of archaeal methanogens.</title>
        <authorList>
            <person name="Slesarev A.I."/>
            <person name="Mezhevaya K.V."/>
            <person name="Makarova K.S."/>
            <person name="Polushin N.N."/>
            <person name="Shcherbinina O.V."/>
            <person name="Shakhova V.V."/>
            <person name="Belova G.I."/>
            <person name="Aravind L."/>
            <person name="Natale D.A."/>
            <person name="Rogozin I.B."/>
            <person name="Tatusov R.L."/>
            <person name="Wolf Y.I."/>
            <person name="Stetter K.O."/>
            <person name="Malykh A.G."/>
            <person name="Koonin E.V."/>
            <person name="Kozyavkin S.A."/>
        </authorList>
    </citation>
    <scope>NUCLEOTIDE SEQUENCE [LARGE SCALE GENOMIC DNA]</scope>
    <source>
        <strain evidence="2">AV19 / DSM 6324 / JCM 9639 / NBRC 100938</strain>
    </source>
</reference>
<dbReference type="EMBL" id="AE009439">
    <property type="protein sequence ID" value="AAM02179.1"/>
    <property type="molecule type" value="Genomic_DNA"/>
</dbReference>
<dbReference type="EnsemblBacteria" id="AAM02179">
    <property type="protein sequence ID" value="AAM02179"/>
    <property type="gene ID" value="MK0966"/>
</dbReference>
<keyword evidence="2" id="KW-1185">Reference proteome</keyword>
<dbReference type="InParanoid" id="Q8TWR6"/>
<sequence length="224" mass="25905">MNGWLNMSEELSRRYPAVRVPAGELAHSEPTEDGFVTPRGVRFHRALVVGVLSGRYVDEEREFAVITVTDDTGSVDVFAFDECYEPARTLDKWRQIKVIGRPMEPREEGRPVALRAEVIRLTSYSEELFRRLEYELMAGGEVPTVEKPPTLDEAIEMVYKELLEREEETFSREELYEVIRSVVPLADEEFCEKIIKEMEERELLYPMDLPGGKRWSVIETGWGL</sequence>